<feature type="short sequence motif" description="GXGXXG" evidence="4">
    <location>
        <begin position="311"/>
        <end position="316"/>
    </location>
</feature>
<keyword evidence="1 4" id="KW-0378">Hydrolase</keyword>
<dbReference type="InterPro" id="IPR016035">
    <property type="entry name" value="Acyl_Trfase/lysoPLipase"/>
</dbReference>
<evidence type="ECO:0000256" key="1">
    <source>
        <dbReference type="ARBA" id="ARBA00022801"/>
    </source>
</evidence>
<proteinExistence type="predicted"/>
<name>A0ABM1HVC3_POLDO</name>
<dbReference type="InterPro" id="IPR045217">
    <property type="entry name" value="PNPLA8-like"/>
</dbReference>
<feature type="domain" description="PNPLA" evidence="5">
    <location>
        <begin position="307"/>
        <end position="510"/>
    </location>
</feature>
<feature type="active site" description="Nucleophile" evidence="4">
    <location>
        <position position="345"/>
    </location>
</feature>
<evidence type="ECO:0000313" key="6">
    <source>
        <dbReference type="Proteomes" id="UP000694924"/>
    </source>
</evidence>
<organism evidence="6 7">
    <name type="scientific">Polistes dominula</name>
    <name type="common">European paper wasp</name>
    <name type="synonym">Vespa dominula</name>
    <dbReference type="NCBI Taxonomy" id="743375"/>
    <lineage>
        <taxon>Eukaryota</taxon>
        <taxon>Metazoa</taxon>
        <taxon>Ecdysozoa</taxon>
        <taxon>Arthropoda</taxon>
        <taxon>Hexapoda</taxon>
        <taxon>Insecta</taxon>
        <taxon>Pterygota</taxon>
        <taxon>Neoptera</taxon>
        <taxon>Endopterygota</taxon>
        <taxon>Hymenoptera</taxon>
        <taxon>Apocrita</taxon>
        <taxon>Aculeata</taxon>
        <taxon>Vespoidea</taxon>
        <taxon>Vespidae</taxon>
        <taxon>Polistinae</taxon>
        <taxon>Polistini</taxon>
        <taxon>Polistes</taxon>
    </lineage>
</organism>
<dbReference type="PANTHER" id="PTHR24185">
    <property type="entry name" value="CALCIUM-INDEPENDENT PHOSPHOLIPASE A2-GAMMA"/>
    <property type="match status" value="1"/>
</dbReference>
<evidence type="ECO:0000313" key="7">
    <source>
        <dbReference type="RefSeq" id="XP_015171910.1"/>
    </source>
</evidence>
<keyword evidence="3 4" id="KW-0443">Lipid metabolism</keyword>
<evidence type="ECO:0000256" key="2">
    <source>
        <dbReference type="ARBA" id="ARBA00022963"/>
    </source>
</evidence>
<accession>A0ABM1HVC3</accession>
<sequence>MSMNSSIRRCHQCISLTRQLTDSAIHREVQRSVKNLRKKFLLSVRNIRKENMSMQNQSKLLTLLKDYFNKFGYEKSLQVILSKYWVEFIQKIEYVQGNTIRKLSLVNVQKQSDKILKGDESKIERSKDLTLMTEQEEQINGKTIDSEKLMQKMIERSFQKEDVKSNASNDKFNLKEQSYTIQQIITALILKMTSRRKESNLVATSKWKVNINNNIPKHSIISRTRYLLNSIIIAKSTTSKWRRIEDLLTHIDQYPEARHYAIKEGALSTLLRMRQKTKDEQIKASIRESLAIMGYVDPPIGRGIRILSIDGGGIRGLLVIQMLKKLEELTGKKTHEMFDYICGVSTGAIIATTLVVPKESDEGGLKRKSLDEINELYKDLSTRVFTQSAIKGTSSLMWSHAYYDTSLWEKLLRETIGDKLLIKTNRDLYTPKFSAVSAVVNHERVMAYVFRNYTLPHKVESEYMGSHKHGLWEAARASAAAPSYFEEYKHGDYLHQDGGILVNNPCAVAIHEAKRLWPNNSIQCVISLGTGRTHNRICDNDSTSGEVAISSWKEKFYKILDSATDTEAVHTMLNDLLPNHIYFRFNPYLTEMLSMVEIRPDKIKQLEEDAQIYIRKNEEKFQKAAVVLSQSRSIQQKLLDWVTLQKRIAGF</sequence>
<dbReference type="GeneID" id="107064101"/>
<feature type="active site" description="Proton acceptor" evidence="4">
    <location>
        <position position="497"/>
    </location>
</feature>
<feature type="short sequence motif" description="GXSXG" evidence="4">
    <location>
        <begin position="343"/>
        <end position="347"/>
    </location>
</feature>
<dbReference type="PROSITE" id="PS51635">
    <property type="entry name" value="PNPLA"/>
    <property type="match status" value="1"/>
</dbReference>
<dbReference type="RefSeq" id="XP_015171910.1">
    <property type="nucleotide sequence ID" value="XM_015316424.1"/>
</dbReference>
<evidence type="ECO:0000259" key="5">
    <source>
        <dbReference type="PROSITE" id="PS51635"/>
    </source>
</evidence>
<evidence type="ECO:0000256" key="4">
    <source>
        <dbReference type="PROSITE-ProRule" id="PRU01161"/>
    </source>
</evidence>
<dbReference type="Pfam" id="PF01734">
    <property type="entry name" value="Patatin"/>
    <property type="match status" value="1"/>
</dbReference>
<dbReference type="PANTHER" id="PTHR24185:SF1">
    <property type="entry name" value="CALCIUM-INDEPENDENT PHOSPHOLIPASE A2-GAMMA"/>
    <property type="match status" value="1"/>
</dbReference>
<dbReference type="SUPFAM" id="SSF52151">
    <property type="entry name" value="FabD/lysophospholipase-like"/>
    <property type="match status" value="1"/>
</dbReference>
<dbReference type="InterPro" id="IPR002641">
    <property type="entry name" value="PNPLA_dom"/>
</dbReference>
<reference evidence="7" key="1">
    <citation type="submission" date="2025-08" db="UniProtKB">
        <authorList>
            <consortium name="RefSeq"/>
        </authorList>
    </citation>
    <scope>IDENTIFICATION</scope>
    <source>
        <tissue evidence="7">Whole body</tissue>
    </source>
</reference>
<keyword evidence="6" id="KW-1185">Reference proteome</keyword>
<dbReference type="Proteomes" id="UP000694924">
    <property type="component" value="Unplaced"/>
</dbReference>
<keyword evidence="2 4" id="KW-0442">Lipid degradation</keyword>
<dbReference type="Gene3D" id="3.40.1090.10">
    <property type="entry name" value="Cytosolic phospholipase A2 catalytic domain"/>
    <property type="match status" value="1"/>
</dbReference>
<evidence type="ECO:0000256" key="3">
    <source>
        <dbReference type="ARBA" id="ARBA00023098"/>
    </source>
</evidence>
<dbReference type="CDD" id="cd07211">
    <property type="entry name" value="Pat_PNPLA8"/>
    <property type="match status" value="1"/>
</dbReference>
<protein>
    <submittedName>
        <fullName evidence="7">Calcium-independent phospholipase A2-gamma-like isoform X1</fullName>
    </submittedName>
</protein>
<gene>
    <name evidence="7" type="primary">LOC107064101</name>
</gene>
<feature type="short sequence motif" description="DGA/G" evidence="4">
    <location>
        <begin position="497"/>
        <end position="499"/>
    </location>
</feature>